<dbReference type="EMBL" id="FOZK01000004">
    <property type="protein sequence ID" value="SFS10441.1"/>
    <property type="molecule type" value="Genomic_DNA"/>
</dbReference>
<evidence type="ECO:0000313" key="2">
    <source>
        <dbReference type="Proteomes" id="UP000199062"/>
    </source>
</evidence>
<accession>A0A1I6M437</accession>
<evidence type="ECO:0000313" key="1">
    <source>
        <dbReference type="EMBL" id="SFS10441.1"/>
    </source>
</evidence>
<sequence>MTNAYADREPVTRRAHDRPWVADLESEAHAADSRLTVAEAVDAVEQTRSGRYVDLVTHERHGHPSSYLYGALRSVERGVELSDEGRCSCGGYVTRVAVTP</sequence>
<reference evidence="1 2" key="1">
    <citation type="submission" date="2016-10" db="EMBL/GenBank/DDBJ databases">
        <authorList>
            <person name="de Groot N.N."/>
        </authorList>
    </citation>
    <scope>NUCLEOTIDE SEQUENCE [LARGE SCALE GENOMIC DNA]</scope>
    <source>
        <strain evidence="1 2">CGMCC 1.10457</strain>
    </source>
</reference>
<dbReference type="RefSeq" id="WP_089818519.1">
    <property type="nucleotide sequence ID" value="NZ_FOZK01000004.1"/>
</dbReference>
<dbReference type="AlphaFoldDB" id="A0A1I6M437"/>
<protein>
    <submittedName>
        <fullName evidence="1">Putative rSAM target protein, CGCGG family</fullName>
    </submittedName>
</protein>
<gene>
    <name evidence="1" type="ORF">SAMN05216559_3731</name>
</gene>
<dbReference type="InterPro" id="IPR023906">
    <property type="entry name" value="rSAM_target_put"/>
</dbReference>
<proteinExistence type="predicted"/>
<name>A0A1I6M437_9EURY</name>
<organism evidence="1 2">
    <name type="scientific">Halomicrobium zhouii</name>
    <dbReference type="NCBI Taxonomy" id="767519"/>
    <lineage>
        <taxon>Archaea</taxon>
        <taxon>Methanobacteriati</taxon>
        <taxon>Methanobacteriota</taxon>
        <taxon>Stenosarchaea group</taxon>
        <taxon>Halobacteria</taxon>
        <taxon>Halobacteriales</taxon>
        <taxon>Haloarculaceae</taxon>
        <taxon>Halomicrobium</taxon>
    </lineage>
</organism>
<dbReference type="OrthoDB" id="275377at2157"/>
<keyword evidence="2" id="KW-1185">Reference proteome</keyword>
<dbReference type="Pfam" id="PF26005">
    <property type="entry name" value="rSAM_target_put"/>
    <property type="match status" value="1"/>
</dbReference>
<dbReference type="Proteomes" id="UP000199062">
    <property type="component" value="Unassembled WGS sequence"/>
</dbReference>